<name>A0A967AX23_9MICO</name>
<protein>
    <recommendedName>
        <fullName evidence="6">Metallophosphoesterase</fullName>
    </recommendedName>
</protein>
<evidence type="ECO:0008006" key="6">
    <source>
        <dbReference type="Google" id="ProtNLM"/>
    </source>
</evidence>
<dbReference type="RefSeq" id="WP_166192332.1">
    <property type="nucleotide sequence ID" value="NZ_JAAOIV010000001.1"/>
</dbReference>
<feature type="domain" description="Calcineurin-like phosphoesterase" evidence="2">
    <location>
        <begin position="6"/>
        <end position="196"/>
    </location>
</feature>
<dbReference type="SUPFAM" id="SSF109854">
    <property type="entry name" value="DinB/YfiT-like putative metalloenzymes"/>
    <property type="match status" value="1"/>
</dbReference>
<dbReference type="SUPFAM" id="SSF56300">
    <property type="entry name" value="Metallo-dependent phosphatases"/>
    <property type="match status" value="1"/>
</dbReference>
<dbReference type="GO" id="GO:0016791">
    <property type="term" value="F:phosphatase activity"/>
    <property type="evidence" value="ECO:0007669"/>
    <property type="project" value="TreeGrafter"/>
</dbReference>
<dbReference type="InterPro" id="IPR034660">
    <property type="entry name" value="DinB/YfiT-like"/>
</dbReference>
<dbReference type="Proteomes" id="UP000744769">
    <property type="component" value="Unassembled WGS sequence"/>
</dbReference>
<feature type="domain" description="DinB-like" evidence="3">
    <location>
        <begin position="311"/>
        <end position="428"/>
    </location>
</feature>
<dbReference type="InterPro" id="IPR024654">
    <property type="entry name" value="Calcineurin-like_PHP_lpxH"/>
</dbReference>
<dbReference type="EMBL" id="JAAOIV010000001">
    <property type="protein sequence ID" value="NHN54561.1"/>
    <property type="molecule type" value="Genomic_DNA"/>
</dbReference>
<evidence type="ECO:0000313" key="5">
    <source>
        <dbReference type="Proteomes" id="UP000744769"/>
    </source>
</evidence>
<sequence length="444" mass="48734">MITVDRIALISDVHGNLTALEAVLADIDARGITRIFNLGDYVGKGPRGREVVALCKERCEVNILGNWDDFLPDPSRALDDCEALRWWRAELAEGQGDWLRGLPFHHDFWLSGRRVRLFHASATSVHVRVRYDHDEVEFAGMFHNTPATGDGPPPDIVGYGDTHDAFCETDRGKTLFNTGSVGNPMDEPTPVYVILEGRYGSQDPGPFSITFVRVPYDVDAELAAARELGAPEFELYEAELRRAAYRGDVRRGEAPAYHRRSLVAQDPKDWTWTLQKPCPDCGFAASEVDGGSIGALIEAAMAPWPQIAMRADARRRPSPQIWSPLEYACHVRDVCTVFTERLALMLEQDSPTFADWDQDTAAAAGNYAAADPATVVPQLEASAAALAAAYDAVQGDQFARKGLRSNGSAFTVLTLGQYCLHDLMHHLHDVGVDQPSLPESAASS</sequence>
<dbReference type="Pfam" id="PF12850">
    <property type="entry name" value="Metallophos_2"/>
    <property type="match status" value="1"/>
</dbReference>
<organism evidence="4 5">
    <name type="scientific">Metallococcus carri</name>
    <dbReference type="NCBI Taxonomy" id="1656884"/>
    <lineage>
        <taxon>Bacteria</taxon>
        <taxon>Bacillati</taxon>
        <taxon>Actinomycetota</taxon>
        <taxon>Actinomycetes</taxon>
        <taxon>Micrococcales</taxon>
        <taxon>Dermacoccaceae</taxon>
        <taxon>Metallococcus</taxon>
    </lineage>
</organism>
<comment type="similarity">
    <text evidence="1">Belongs to the metallophosphoesterase superfamily. YfcE family.</text>
</comment>
<evidence type="ECO:0000259" key="2">
    <source>
        <dbReference type="Pfam" id="PF12850"/>
    </source>
</evidence>
<accession>A0A967AX23</accession>
<dbReference type="Gene3D" id="1.20.120.450">
    <property type="entry name" value="dinb family like domain"/>
    <property type="match status" value="1"/>
</dbReference>
<dbReference type="InterPro" id="IPR024775">
    <property type="entry name" value="DinB-like"/>
</dbReference>
<evidence type="ECO:0000313" key="4">
    <source>
        <dbReference type="EMBL" id="NHN54561.1"/>
    </source>
</evidence>
<dbReference type="AlphaFoldDB" id="A0A967AX23"/>
<dbReference type="Pfam" id="PF12867">
    <property type="entry name" value="DinB_2"/>
    <property type="match status" value="1"/>
</dbReference>
<keyword evidence="5" id="KW-1185">Reference proteome</keyword>
<dbReference type="InterPro" id="IPR029052">
    <property type="entry name" value="Metallo-depent_PP-like"/>
</dbReference>
<gene>
    <name evidence="4" type="ORF">G9U51_02045</name>
</gene>
<reference evidence="4" key="1">
    <citation type="submission" date="2020-03" db="EMBL/GenBank/DDBJ databases">
        <title>Draft sequencing of Calidifontibacter sp. DB0510.</title>
        <authorList>
            <person name="Kim D.-U."/>
        </authorList>
    </citation>
    <scope>NUCLEOTIDE SEQUENCE</scope>
    <source>
        <strain evidence="4">DB0510</strain>
    </source>
</reference>
<proteinExistence type="inferred from homology"/>
<evidence type="ECO:0000259" key="3">
    <source>
        <dbReference type="Pfam" id="PF12867"/>
    </source>
</evidence>
<dbReference type="InterPro" id="IPR050126">
    <property type="entry name" value="Ap4A_hydrolase"/>
</dbReference>
<dbReference type="GO" id="GO:0005737">
    <property type="term" value="C:cytoplasm"/>
    <property type="evidence" value="ECO:0007669"/>
    <property type="project" value="TreeGrafter"/>
</dbReference>
<evidence type="ECO:0000256" key="1">
    <source>
        <dbReference type="ARBA" id="ARBA00008950"/>
    </source>
</evidence>
<dbReference type="PANTHER" id="PTHR42850">
    <property type="entry name" value="METALLOPHOSPHOESTERASE"/>
    <property type="match status" value="1"/>
</dbReference>
<comment type="caution">
    <text evidence="4">The sequence shown here is derived from an EMBL/GenBank/DDBJ whole genome shotgun (WGS) entry which is preliminary data.</text>
</comment>
<dbReference type="PANTHER" id="PTHR42850:SF2">
    <property type="entry name" value="BLL5683 PROTEIN"/>
    <property type="match status" value="1"/>
</dbReference>
<dbReference type="Gene3D" id="3.60.21.10">
    <property type="match status" value="1"/>
</dbReference>